<dbReference type="AlphaFoldDB" id="A0A382NVY2"/>
<reference evidence="1" key="1">
    <citation type="submission" date="2018-05" db="EMBL/GenBank/DDBJ databases">
        <authorList>
            <person name="Lanie J.A."/>
            <person name="Ng W.-L."/>
            <person name="Kazmierczak K.M."/>
            <person name="Andrzejewski T.M."/>
            <person name="Davidsen T.M."/>
            <person name="Wayne K.J."/>
            <person name="Tettelin H."/>
            <person name="Glass J.I."/>
            <person name="Rusch D."/>
            <person name="Podicherti R."/>
            <person name="Tsui H.-C.T."/>
            <person name="Winkler M.E."/>
        </authorList>
    </citation>
    <scope>NUCLEOTIDE SEQUENCE</scope>
</reference>
<feature type="non-terminal residue" evidence="1">
    <location>
        <position position="1"/>
    </location>
</feature>
<organism evidence="1">
    <name type="scientific">marine metagenome</name>
    <dbReference type="NCBI Taxonomy" id="408172"/>
    <lineage>
        <taxon>unclassified sequences</taxon>
        <taxon>metagenomes</taxon>
        <taxon>ecological metagenomes</taxon>
    </lineage>
</organism>
<dbReference type="EMBL" id="UINC01103148">
    <property type="protein sequence ID" value="SVC65313.1"/>
    <property type="molecule type" value="Genomic_DNA"/>
</dbReference>
<name>A0A382NVY2_9ZZZZ</name>
<gene>
    <name evidence="1" type="ORF">METZ01_LOCUS318167</name>
</gene>
<protein>
    <recommendedName>
        <fullName evidence="2">Tryptophan synthase beta chain-like PALP domain-containing protein</fullName>
    </recommendedName>
</protein>
<feature type="non-terminal residue" evidence="1">
    <location>
        <position position="49"/>
    </location>
</feature>
<proteinExistence type="predicted"/>
<sequence length="49" mass="5486">MLEKFERIKLGHFPTPIEHLKNISKYLGGPNVFIKRDDCTGLATGGNKT</sequence>
<accession>A0A382NVY2</accession>
<evidence type="ECO:0008006" key="2">
    <source>
        <dbReference type="Google" id="ProtNLM"/>
    </source>
</evidence>
<evidence type="ECO:0000313" key="1">
    <source>
        <dbReference type="EMBL" id="SVC65313.1"/>
    </source>
</evidence>
<dbReference type="Gene3D" id="3.40.50.1100">
    <property type="match status" value="1"/>
</dbReference>
<dbReference type="SUPFAM" id="SSF53686">
    <property type="entry name" value="Tryptophan synthase beta subunit-like PLP-dependent enzymes"/>
    <property type="match status" value="1"/>
</dbReference>
<dbReference type="InterPro" id="IPR036052">
    <property type="entry name" value="TrpB-like_PALP_sf"/>
</dbReference>